<keyword evidence="2" id="KW-0479">Metal-binding</keyword>
<dbReference type="SUPFAM" id="SSF51726">
    <property type="entry name" value="UROD/MetE-like"/>
    <property type="match status" value="1"/>
</dbReference>
<dbReference type="PANTHER" id="PTHR30519">
    <property type="entry name" value="5-METHYLTETRAHYDROPTEROYLTRIGLUTAMATE--HOMOCYSTEINE METHYLTRANSFERASE"/>
    <property type="match status" value="1"/>
</dbReference>
<comment type="cofactor">
    <cofactor evidence="1">
        <name>Zn(2+)</name>
        <dbReference type="ChEBI" id="CHEBI:29105"/>
    </cofactor>
</comment>
<evidence type="ECO:0000256" key="3">
    <source>
        <dbReference type="ARBA" id="ARBA00022833"/>
    </source>
</evidence>
<dbReference type="AlphaFoldDB" id="A0A9D5QDQ4"/>
<sequence>MKIQKPFITHEVGSMAKPGWRVKPFRKLAITDDDIQKARDWGRRLDIEETPELVELLSKRKGFTKEEKARIKWFSSLYGIRLQEKAGIDLVWDGEQQRVEMYEHPVKRMSGFQFRGHVRSFDNKYYRKASCVGKPGLAEDLHTQEYRQMAEIARNDVKVPITGAYTIVDWSFDENYVKDLTPGAADIHERRKKARSQFLTDVSRETIYPTLKSLHEAGAHYLQIDEPAATTKRDEIPEFITSVKESIGDLAGKTFFTIHICFSNYKLLFPHLKELEGILDEVHLEYANRDSQESGTTPDKRFGYEILHDLKDTSFIVGLGVLHIHTDFIEPPELIRDRILYAADVIGDPGRIMVSPDCGLRTRTWGVTYDKLCNMVEGVNLAKRELGIG</sequence>
<evidence type="ECO:0000259" key="4">
    <source>
        <dbReference type="Pfam" id="PF01717"/>
    </source>
</evidence>
<evidence type="ECO:0000256" key="1">
    <source>
        <dbReference type="ARBA" id="ARBA00001947"/>
    </source>
</evidence>
<evidence type="ECO:0000256" key="2">
    <source>
        <dbReference type="ARBA" id="ARBA00022723"/>
    </source>
</evidence>
<evidence type="ECO:0000313" key="5">
    <source>
        <dbReference type="EMBL" id="MBD3364290.1"/>
    </source>
</evidence>
<dbReference type="InterPro" id="IPR002629">
    <property type="entry name" value="Met_Synth_C/arc"/>
</dbReference>
<gene>
    <name evidence="5" type="ORF">GF359_03650</name>
</gene>
<organism evidence="5 6">
    <name type="scientific">candidate division WOR-3 bacterium</name>
    <dbReference type="NCBI Taxonomy" id="2052148"/>
    <lineage>
        <taxon>Bacteria</taxon>
        <taxon>Bacteria division WOR-3</taxon>
    </lineage>
</organism>
<dbReference type="Pfam" id="PF01717">
    <property type="entry name" value="Meth_synt_2"/>
    <property type="match status" value="1"/>
</dbReference>
<keyword evidence="3" id="KW-0862">Zinc</keyword>
<evidence type="ECO:0000313" key="6">
    <source>
        <dbReference type="Proteomes" id="UP000630660"/>
    </source>
</evidence>
<accession>A0A9D5QDQ4</accession>
<dbReference type="Proteomes" id="UP000630660">
    <property type="component" value="Unassembled WGS sequence"/>
</dbReference>
<dbReference type="CDD" id="cd03311">
    <property type="entry name" value="CIMS_C_terminal_like"/>
    <property type="match status" value="1"/>
</dbReference>
<dbReference type="InterPro" id="IPR038071">
    <property type="entry name" value="UROD/MetE-like_sf"/>
</dbReference>
<proteinExistence type="predicted"/>
<dbReference type="Gene3D" id="3.20.20.210">
    <property type="match status" value="1"/>
</dbReference>
<dbReference type="GO" id="GO:0008270">
    <property type="term" value="F:zinc ion binding"/>
    <property type="evidence" value="ECO:0007669"/>
    <property type="project" value="InterPro"/>
</dbReference>
<name>A0A9D5QDQ4_UNCW3</name>
<feature type="domain" description="Cobalamin-independent methionine synthase MetE C-terminal/archaeal" evidence="4">
    <location>
        <begin position="78"/>
        <end position="377"/>
    </location>
</feature>
<reference evidence="5" key="1">
    <citation type="submission" date="2019-11" db="EMBL/GenBank/DDBJ databases">
        <title>Microbial mats filling the niche in hypersaline microbial mats.</title>
        <authorList>
            <person name="Wong H.L."/>
            <person name="Macleod F.I."/>
            <person name="White R.A. III"/>
            <person name="Burns B.P."/>
        </authorList>
    </citation>
    <scope>NUCLEOTIDE SEQUENCE</scope>
    <source>
        <strain evidence="5">Bin_327</strain>
    </source>
</reference>
<dbReference type="GO" id="GO:0003871">
    <property type="term" value="F:5-methyltetrahydropteroyltriglutamate-homocysteine S-methyltransferase activity"/>
    <property type="evidence" value="ECO:0007669"/>
    <property type="project" value="InterPro"/>
</dbReference>
<dbReference type="GO" id="GO:0009086">
    <property type="term" value="P:methionine biosynthetic process"/>
    <property type="evidence" value="ECO:0007669"/>
    <property type="project" value="InterPro"/>
</dbReference>
<protein>
    <recommendedName>
        <fullName evidence="4">Cobalamin-independent methionine synthase MetE C-terminal/archaeal domain-containing protein</fullName>
    </recommendedName>
</protein>
<dbReference type="EMBL" id="WJKJ01000115">
    <property type="protein sequence ID" value="MBD3364290.1"/>
    <property type="molecule type" value="Genomic_DNA"/>
</dbReference>
<comment type="caution">
    <text evidence="5">The sequence shown here is derived from an EMBL/GenBank/DDBJ whole genome shotgun (WGS) entry which is preliminary data.</text>
</comment>